<keyword evidence="3" id="KW-0479">Metal-binding</keyword>
<evidence type="ECO:0000256" key="2">
    <source>
        <dbReference type="ARBA" id="ARBA00022448"/>
    </source>
</evidence>
<name>A0AAC9RPK8_9STAP</name>
<evidence type="ECO:0000256" key="5">
    <source>
        <dbReference type="RuleBase" id="RU003512"/>
    </source>
</evidence>
<dbReference type="KEGG" id="slz:B5P37_07555"/>
<dbReference type="PRINTS" id="PR00690">
    <property type="entry name" value="ADHESNFAMILY"/>
</dbReference>
<evidence type="ECO:0000256" key="3">
    <source>
        <dbReference type="ARBA" id="ARBA00022723"/>
    </source>
</evidence>
<evidence type="ECO:0000313" key="8">
    <source>
        <dbReference type="Proteomes" id="UP000242864"/>
    </source>
</evidence>
<dbReference type="GO" id="GO:0007155">
    <property type="term" value="P:cell adhesion"/>
    <property type="evidence" value="ECO:0007669"/>
    <property type="project" value="InterPro"/>
</dbReference>
<dbReference type="Pfam" id="PF01297">
    <property type="entry name" value="ZnuA"/>
    <property type="match status" value="1"/>
</dbReference>
<dbReference type="EMBL" id="CP020773">
    <property type="protein sequence ID" value="ARJ51171.1"/>
    <property type="molecule type" value="Genomic_DNA"/>
</dbReference>
<dbReference type="GO" id="GO:0030313">
    <property type="term" value="C:cell envelope"/>
    <property type="evidence" value="ECO:0007669"/>
    <property type="project" value="UniProtKB-SubCell"/>
</dbReference>
<dbReference type="GO" id="GO:0046872">
    <property type="term" value="F:metal ion binding"/>
    <property type="evidence" value="ECO:0007669"/>
    <property type="project" value="UniProtKB-KW"/>
</dbReference>
<comment type="subcellular location">
    <subcellularLocation>
        <location evidence="1">Cell envelope</location>
    </subcellularLocation>
</comment>
<sequence length="307" mass="34679">MIKKSLLLFMLSLTMLLTACGFKQQETSHKLKIVTTNSILYDMTKNITGDKAEIHSIVPVGQDPHEYEIKPADVQALTDADLIIYNGFNLESGNGWFEKALKQANKSLKDDTVIQASKNVTPIYLKQGEKSEHNIDPHAWLSLDNGIQYVENIKAAVEKADSKHKQDFDKQGTSYLKELKTLNQESKDKFNDIPKEKRVMITSEGAFKYFAQQYDVTPGYIWEINTENQGTPSQMKQAIDFVKKHQIKNLLLETSVSDKSMKSLGEETGAKIFGTVYTDSIGKEGSNGDSYYKMMKSNIETIHQSMQ</sequence>
<dbReference type="Gene3D" id="3.40.50.1980">
    <property type="entry name" value="Nitrogenase molybdenum iron protein domain"/>
    <property type="match status" value="2"/>
</dbReference>
<organism evidence="7 8">
    <name type="scientific">Staphylococcus lutrae</name>
    <dbReference type="NCBI Taxonomy" id="155085"/>
    <lineage>
        <taxon>Bacteria</taxon>
        <taxon>Bacillati</taxon>
        <taxon>Bacillota</taxon>
        <taxon>Bacilli</taxon>
        <taxon>Bacillales</taxon>
        <taxon>Staphylococcaceae</taxon>
        <taxon>Staphylococcus</taxon>
    </lineage>
</organism>
<proteinExistence type="inferred from homology"/>
<keyword evidence="8" id="KW-1185">Reference proteome</keyword>
<evidence type="ECO:0000313" key="7">
    <source>
        <dbReference type="EMBL" id="ARJ51171.1"/>
    </source>
</evidence>
<feature type="signal peptide" evidence="6">
    <location>
        <begin position="1"/>
        <end position="19"/>
    </location>
</feature>
<dbReference type="NCBIfam" id="NF047355">
    <property type="entry name" value="ABC_bind_Mn_Staph"/>
    <property type="match status" value="1"/>
</dbReference>
<dbReference type="RefSeq" id="WP_085237643.1">
    <property type="nucleotide sequence ID" value="NZ_CP020773.1"/>
</dbReference>
<keyword evidence="2 5" id="KW-0813">Transport</keyword>
<evidence type="ECO:0000256" key="6">
    <source>
        <dbReference type="SAM" id="SignalP"/>
    </source>
</evidence>
<dbReference type="InterPro" id="IPR006129">
    <property type="entry name" value="AdhesinB"/>
</dbReference>
<accession>A0AAC9RPK8</accession>
<dbReference type="Proteomes" id="UP000242864">
    <property type="component" value="Chromosome"/>
</dbReference>
<gene>
    <name evidence="7" type="ORF">B5P37_07555</name>
</gene>
<dbReference type="InterPro" id="IPR006128">
    <property type="entry name" value="Lipoprotein_PsaA-like"/>
</dbReference>
<keyword evidence="4 6" id="KW-0732">Signal</keyword>
<dbReference type="AlphaFoldDB" id="A0AAC9RPK8"/>
<feature type="chain" id="PRO_5042039320" evidence="6">
    <location>
        <begin position="20"/>
        <end position="307"/>
    </location>
</feature>
<dbReference type="PANTHER" id="PTHR42953:SF1">
    <property type="entry name" value="METAL-BINDING PROTEIN HI_0362-RELATED"/>
    <property type="match status" value="1"/>
</dbReference>
<dbReference type="PRINTS" id="PR00691">
    <property type="entry name" value="ADHESINB"/>
</dbReference>
<evidence type="ECO:0000256" key="4">
    <source>
        <dbReference type="ARBA" id="ARBA00022729"/>
    </source>
</evidence>
<dbReference type="PANTHER" id="PTHR42953">
    <property type="entry name" value="HIGH-AFFINITY ZINC UPTAKE SYSTEM PROTEIN ZNUA-RELATED"/>
    <property type="match status" value="1"/>
</dbReference>
<reference evidence="7 8" key="1">
    <citation type="submission" date="2017-04" db="EMBL/GenBank/DDBJ databases">
        <authorList>
            <person name="Veseli I.A."/>
            <person name="Tang C."/>
            <person name="Pombert J.-F."/>
        </authorList>
    </citation>
    <scope>NUCLEOTIDE SEQUENCE [LARGE SCALE GENOMIC DNA]</scope>
    <source>
        <strain evidence="7 8">ATCC 700373</strain>
    </source>
</reference>
<dbReference type="PROSITE" id="PS51257">
    <property type="entry name" value="PROKAR_LIPOPROTEIN"/>
    <property type="match status" value="1"/>
</dbReference>
<dbReference type="GO" id="GO:0030001">
    <property type="term" value="P:metal ion transport"/>
    <property type="evidence" value="ECO:0007669"/>
    <property type="project" value="InterPro"/>
</dbReference>
<dbReference type="SUPFAM" id="SSF53807">
    <property type="entry name" value="Helical backbone' metal receptor"/>
    <property type="match status" value="1"/>
</dbReference>
<dbReference type="InterPro" id="IPR050492">
    <property type="entry name" value="Bact_metal-bind_prot9"/>
</dbReference>
<protein>
    <submittedName>
        <fullName evidence="7">Metal ABC transporter substrate-binding protein</fullName>
    </submittedName>
</protein>
<comment type="similarity">
    <text evidence="5">Belongs to the bacterial solute-binding protein 9 family.</text>
</comment>
<dbReference type="InterPro" id="IPR006127">
    <property type="entry name" value="ZnuA-like"/>
</dbReference>
<evidence type="ECO:0000256" key="1">
    <source>
        <dbReference type="ARBA" id="ARBA00004196"/>
    </source>
</evidence>